<keyword evidence="5" id="KW-1185">Reference proteome</keyword>
<feature type="region of interest" description="Disordered" evidence="2">
    <location>
        <begin position="700"/>
        <end position="753"/>
    </location>
</feature>
<gene>
    <name evidence="4" type="ORF">HJC23_002067</name>
</gene>
<dbReference type="Pfam" id="PF13764">
    <property type="entry name" value="E3_UbLigase_R4"/>
    <property type="match status" value="3"/>
</dbReference>
<dbReference type="EMBL" id="JABMIG020000069">
    <property type="protein sequence ID" value="KAL3795660.1"/>
    <property type="molecule type" value="Genomic_DNA"/>
</dbReference>
<feature type="region of interest" description="Disordered" evidence="2">
    <location>
        <begin position="1553"/>
        <end position="1583"/>
    </location>
</feature>
<feature type="region of interest" description="Disordered" evidence="2">
    <location>
        <begin position="873"/>
        <end position="910"/>
    </location>
</feature>
<sequence length="2456" mass="266547">MMDPSIALPLLLGLSRSRTILQRPKNAPETLNLLDPPPAVEEEDDDGRSLSLSKRLHRLLSSQQKQHASIIQWQSHGRSFRIWNVERLIRLLDPNDARTTRHDDHDDNENNTSSIEDEFTQRLLREGFRKQSRGLDAGCFWKEGFTRRGCCCPDAMDDDARENTGMETKTTGKVAAAASPPSSLAGREEIDQFLNFTCVADEDIARRYLEMSHQDVEMAVTLFLEHGGEHAGVDVTTNDDKHGGGEKERGTEDEPDFYSMPPILEEVPPALTPGGIIVSAALREYWAYKTLRRALLRWIQARGQASLPAPTATTITTTTSTTTTLATNKANKRNHPPSQSPTTTNKHHGTSHFLFQSLIHPSISVRRTAGRIVLHNLHKVHHTLTTHGYRNATMELQEALIFLLHRLFFFGEGPYESYQSMHSSSSERHVPTTVFHPSSSSSYDQGDPAVQLMAMLLSLVCEGGYSQVVIADHVRMLARRSAGVGAVDVDKEEGFSSSSSSGILFQSQLQEWTSRSIEAFVASGGLRWACGCIVRLVHMLVHGSTEGDVVVGGTDDEESGSDATGSDDGIHRKLKGWKNRGINNETIQTRLVLLIDLVYRLVLFGSVPSAVEREGALASLVQTPLEGGEDGGSDNGLTPAPKGGMYLTDDDVEKDRKRKRNHTSPFYDVVPRTTTTAAEGGETSRAMALRRSIRSSFASGVSLMAPPLSSGGGRDKDKGNNGGGNNSSGDGGGEKHVSSSVAEENRQRRERRKATLERVHRLFWSTTLPAAVCIGRSSSHWHSDDAVEASCTASEETYQGNFSPLACLIAAYEVLRSPSASRGRFDDATNKAISILSRLVDPAAGQALVASDPEIPWGLAAIFGDWGERGVDNMGGKNGAESLSRKRDRSSSHASQDSLHSKTAPSRPVAAVAASLNDAGRASKRFRSRRARMSSFLERLPHPSRETQDSVGAASPFATSAASGTLYSSARYRSAVESAMLRASAGAAGTSSTASAQRDGSLNRIIAAGEERSGLGESSGAVRARALLDRRSARECIEWSVLNDLPDGEDEDVDGDEVIMMDEDDDTEFEQDHEDEPVDDMDDLPDGPDDPDDGGDDEGDDEDGDDGDENGEDTDEGEDDDLFDDAVIVMDQVTAVSGNDDREHNRNNPHRQQGAKGTARSGGTSLAFKKEHEQAYLRAGMEILSAQYLGGREGNGFSSSSPSTKHVNAFSIFSQPPAFFPSPLLTLSAEQSLLQSMCDIVKPPRKPLNLKIFMRRAPTQEEFFRGALSRNPINLSSLKAGSSGGDDRTNSDEPTFGDLRKYIAKDLQMEDSAELLELLVASKIIDVNIKLRVCQQVLWKKYVLENSTSVSAMISGAGPGHQMINTGSGLSMIFNSTSLAGRPRGSGADELDVSQLPPMVVTYRLAGVDGEATEDKVEAEDLEDPEAPVVTSPRALEQKMEKEFGITRSLASNGGVSIILASVQSFIDEVTTRIRRDEIPLKRRELSITDENLMRAKFAKSPPCPGLILLRHCANLTENRKKLLSARAPTILLRMLLDVLNAMNRSTAPRRRALTFDGASSNSMDVDENPTTRDVTSSSAESNPTTNILQEIIEMLASDISSEVSDDSSDSVLRSHSFVNASQKELGSCGGNDDHDTLPLVLNSLRSANLSPPLRKVISKLLPFLTYGQVDQSKELASFFIRYVKMDSLAASDPDHDSVMMNTFVEAAINLPPVTVCDNLRQALITNGFVNKVKSFVVLQAPHHPPPWSPALYPKSLSLNKPGDNPTTELKEAWRKYFDRPGLAEAIKILIGLSSKHHATQVMLSEELIGDMIDLPTLCHWVESTSDNEPSGIKTNGLGILAETLLDALKEGNDKTSEKIDIIRKKTRDRKREIAEERRNRALVGMSAFGTLAGSAVIDTRSPTNSSNVARETAENRSTSMLASMFGLSAFSTASLLQSSQRTTRAAAKDSVPENKNQPSWMAEMEAMEEESGLTCAVCQEGRTLQPSELLGLYAFMKKVTIPSSQGGGRGDIDGTVMLMSLPLSCPRGIIGSQSESLFQRGKAAANALHGTSQALTAMAAATSSISSTSSSSRTYYITTVSAGNAIHCSCHAKAKAADRSHPKAPKSEWEGASLRNSRVTCNVILPLVSSKTSNVPLIAVENALGEVATIQTTILGVRPKSMLWNVLHDVRLLLLRMAYGEALNADCGGGSSSSNFLLVLYQLYTADMFSRNAELDDSQVAKHARGLSSGFLAAVDIVDAVDFDRNDTRSKRLERGVADAAPMAALCSILFFNSGDDTTAGATFAHDLTDTDRKVPPANRQWELYKTKFLAGLLRCAGHRHSLGVNDSGCITARGISTGSRKNIERARSYMEWSAGDEGATSNVVAKKKTTSGAILEHYAVSLRPMITLYAILNSISKEFVVNDTDENTLEASERLASSLESCHKASCIDDLLDVAENTMDHDVICKYFEKGLFT</sequence>
<feature type="region of interest" description="Disordered" evidence="2">
    <location>
        <begin position="327"/>
        <end position="348"/>
    </location>
</feature>
<dbReference type="PANTHER" id="PTHR21725">
    <property type="entry name" value="E3 UBIQUITIN-PROTEIN LIGASE UBR4"/>
    <property type="match status" value="1"/>
</dbReference>
<feature type="region of interest" description="Disordered" evidence="2">
    <location>
        <begin position="27"/>
        <end position="48"/>
    </location>
</feature>
<feature type="domain" description="E3 ubiquitin ligase UBR4 C-terminal" evidence="3">
    <location>
        <begin position="1509"/>
        <end position="1887"/>
    </location>
</feature>
<protein>
    <recommendedName>
        <fullName evidence="3">E3 ubiquitin ligase UBR4 C-terminal domain-containing protein</fullName>
    </recommendedName>
</protein>
<evidence type="ECO:0000259" key="3">
    <source>
        <dbReference type="Pfam" id="PF13764"/>
    </source>
</evidence>
<dbReference type="PANTHER" id="PTHR21725:SF1">
    <property type="entry name" value="E3 UBIQUITIN-PROTEIN LIGASE UBR4"/>
    <property type="match status" value="1"/>
</dbReference>
<organism evidence="4 5">
    <name type="scientific">Cyclotella cryptica</name>
    <dbReference type="NCBI Taxonomy" id="29204"/>
    <lineage>
        <taxon>Eukaryota</taxon>
        <taxon>Sar</taxon>
        <taxon>Stramenopiles</taxon>
        <taxon>Ochrophyta</taxon>
        <taxon>Bacillariophyta</taxon>
        <taxon>Coscinodiscophyceae</taxon>
        <taxon>Thalassiosirophycidae</taxon>
        <taxon>Stephanodiscales</taxon>
        <taxon>Stephanodiscaceae</taxon>
        <taxon>Cyclotella</taxon>
    </lineage>
</organism>
<dbReference type="GO" id="GO:0008270">
    <property type="term" value="F:zinc ion binding"/>
    <property type="evidence" value="ECO:0007669"/>
    <property type="project" value="UniProtKB-KW"/>
</dbReference>
<keyword evidence="1" id="KW-0479">Metal-binding</keyword>
<feature type="domain" description="E3 ubiquitin ligase UBR4 C-terminal" evidence="3">
    <location>
        <begin position="1957"/>
        <end position="2207"/>
    </location>
</feature>
<evidence type="ECO:0000256" key="1">
    <source>
        <dbReference type="PROSITE-ProRule" id="PRU01388"/>
    </source>
</evidence>
<accession>A0ABD3QBZ7</accession>
<feature type="compositionally biased region" description="Polar residues" evidence="2">
    <location>
        <begin position="1572"/>
        <end position="1583"/>
    </location>
</feature>
<feature type="region of interest" description="Disordered" evidence="2">
    <location>
        <begin position="935"/>
        <end position="955"/>
    </location>
</feature>
<keyword evidence="1" id="KW-0862">Zinc</keyword>
<feature type="region of interest" description="Disordered" evidence="2">
    <location>
        <begin position="551"/>
        <end position="570"/>
    </location>
</feature>
<feature type="region of interest" description="Disordered" evidence="2">
    <location>
        <begin position="623"/>
        <end position="687"/>
    </location>
</feature>
<comment type="similarity">
    <text evidence="1">Belongs to the UBR4 family.</text>
</comment>
<feature type="region of interest" description="Disordered" evidence="2">
    <location>
        <begin position="1066"/>
        <end position="1121"/>
    </location>
</feature>
<feature type="compositionally biased region" description="Basic and acidic residues" evidence="2">
    <location>
        <begin position="939"/>
        <end position="948"/>
    </location>
</feature>
<feature type="region of interest" description="Disordered" evidence="2">
    <location>
        <begin position="231"/>
        <end position="257"/>
    </location>
</feature>
<feature type="compositionally biased region" description="Basic and acidic residues" evidence="2">
    <location>
        <begin position="231"/>
        <end position="252"/>
    </location>
</feature>
<proteinExistence type="inferred from homology"/>
<feature type="compositionally biased region" description="Low complexity" evidence="2">
    <location>
        <begin position="673"/>
        <end position="683"/>
    </location>
</feature>
<feature type="domain" description="E3 ubiquitin ligase UBR4 C-terminal" evidence="3">
    <location>
        <begin position="1310"/>
        <end position="1470"/>
    </location>
</feature>
<keyword evidence="1" id="KW-0863">Zinc-finger</keyword>
<evidence type="ECO:0000313" key="5">
    <source>
        <dbReference type="Proteomes" id="UP001516023"/>
    </source>
</evidence>
<feature type="compositionally biased region" description="Basic and acidic residues" evidence="2">
    <location>
        <begin position="732"/>
        <end position="753"/>
    </location>
</feature>
<evidence type="ECO:0000256" key="2">
    <source>
        <dbReference type="SAM" id="MobiDB-lite"/>
    </source>
</evidence>
<dbReference type="Pfam" id="PF14555">
    <property type="entry name" value="UBA_4"/>
    <property type="match status" value="1"/>
</dbReference>
<dbReference type="PROSITE" id="PS52043">
    <property type="entry name" value="UBR4_E3"/>
    <property type="match status" value="1"/>
</dbReference>
<comment type="caution">
    <text evidence="4">The sequence shown here is derived from an EMBL/GenBank/DDBJ whole genome shotgun (WGS) entry which is preliminary data.</text>
</comment>
<feature type="compositionally biased region" description="Gly residues" evidence="2">
    <location>
        <begin position="720"/>
        <end position="731"/>
    </location>
</feature>
<feature type="region of interest" description="Disordered" evidence="2">
    <location>
        <begin position="1136"/>
        <end position="1164"/>
    </location>
</feature>
<dbReference type="Gene3D" id="1.10.8.10">
    <property type="entry name" value="DNA helicase RuvA subunit, C-terminal domain"/>
    <property type="match status" value="1"/>
</dbReference>
<dbReference type="InterPro" id="IPR045189">
    <property type="entry name" value="UBR4-like"/>
</dbReference>
<name>A0ABD3QBZ7_9STRA</name>
<evidence type="ECO:0000313" key="4">
    <source>
        <dbReference type="EMBL" id="KAL3795660.1"/>
    </source>
</evidence>
<reference evidence="4 5" key="1">
    <citation type="journal article" date="2020" name="G3 (Bethesda)">
        <title>Improved Reference Genome for Cyclotella cryptica CCMP332, a Model for Cell Wall Morphogenesis, Salinity Adaptation, and Lipid Production in Diatoms (Bacillariophyta).</title>
        <authorList>
            <person name="Roberts W.R."/>
            <person name="Downey K.M."/>
            <person name="Ruck E.C."/>
            <person name="Traller J.C."/>
            <person name="Alverson A.J."/>
        </authorList>
    </citation>
    <scope>NUCLEOTIDE SEQUENCE [LARGE SCALE GENOMIC DNA]</scope>
    <source>
        <strain evidence="4 5">CCMP332</strain>
    </source>
</reference>
<dbReference type="Proteomes" id="UP001516023">
    <property type="component" value="Unassembled WGS sequence"/>
</dbReference>
<dbReference type="InterPro" id="IPR025704">
    <property type="entry name" value="E3_Ub_ligase_UBR4_C"/>
</dbReference>
<feature type="region of interest" description="UBR4 E3 catalytic module" evidence="1">
    <location>
        <begin position="1781"/>
        <end position="2456"/>
    </location>
</feature>